<gene>
    <name evidence="1" type="ORF">MLAC_39410</name>
</gene>
<sequence>MAALLPATMMCEMASVRDVTVLPLARRLFELPQANNDAIAKCARRTDDPWDVAAAHGQSPGRVPYENSVLGSRGEEVR</sequence>
<dbReference type="EMBL" id="AP022581">
    <property type="protein sequence ID" value="BBX98647.1"/>
    <property type="molecule type" value="Genomic_DNA"/>
</dbReference>
<dbReference type="STRING" id="169765.AWC15_20415"/>
<name>A0A1X1Y8A6_9MYCO</name>
<keyword evidence="2" id="KW-1185">Reference proteome</keyword>
<proteinExistence type="predicted"/>
<dbReference type="AlphaFoldDB" id="A0A1X1Y8A6"/>
<evidence type="ECO:0000313" key="2">
    <source>
        <dbReference type="Proteomes" id="UP000466396"/>
    </source>
</evidence>
<evidence type="ECO:0000313" key="1">
    <source>
        <dbReference type="EMBL" id="BBX98647.1"/>
    </source>
</evidence>
<accession>A0A1X1Y8A6</accession>
<dbReference type="KEGG" id="mlj:MLAC_39410"/>
<reference evidence="1 2" key="1">
    <citation type="journal article" date="2019" name="Emerg. Microbes Infect.">
        <title>Comprehensive subspecies identification of 175 nontuberculous mycobacteria species based on 7547 genomic profiles.</title>
        <authorList>
            <person name="Matsumoto Y."/>
            <person name="Kinjo T."/>
            <person name="Motooka D."/>
            <person name="Nabeya D."/>
            <person name="Jung N."/>
            <person name="Uechi K."/>
            <person name="Horii T."/>
            <person name="Iida T."/>
            <person name="Fujita J."/>
            <person name="Nakamura S."/>
        </authorList>
    </citation>
    <scope>NUCLEOTIDE SEQUENCE [LARGE SCALE GENOMIC DNA]</scope>
    <source>
        <strain evidence="1 2">JCM 15657</strain>
    </source>
</reference>
<dbReference type="Proteomes" id="UP000466396">
    <property type="component" value="Chromosome"/>
</dbReference>
<organism evidence="1 2">
    <name type="scientific">Mycobacterium lacus</name>
    <dbReference type="NCBI Taxonomy" id="169765"/>
    <lineage>
        <taxon>Bacteria</taxon>
        <taxon>Bacillati</taxon>
        <taxon>Actinomycetota</taxon>
        <taxon>Actinomycetes</taxon>
        <taxon>Mycobacteriales</taxon>
        <taxon>Mycobacteriaceae</taxon>
        <taxon>Mycobacterium</taxon>
    </lineage>
</organism>
<protein>
    <submittedName>
        <fullName evidence="1">Uncharacterized protein</fullName>
    </submittedName>
</protein>